<accession>A0AA41UX13</accession>
<dbReference type="GO" id="GO:0004650">
    <property type="term" value="F:polygalacturonase activity"/>
    <property type="evidence" value="ECO:0007669"/>
    <property type="project" value="InterPro"/>
</dbReference>
<evidence type="ECO:0000256" key="4">
    <source>
        <dbReference type="ARBA" id="ARBA00022525"/>
    </source>
</evidence>
<evidence type="ECO:0000313" key="11">
    <source>
        <dbReference type="Proteomes" id="UP001177140"/>
    </source>
</evidence>
<keyword evidence="11" id="KW-1185">Reference proteome</keyword>
<feature type="non-terminal residue" evidence="10">
    <location>
        <position position="1"/>
    </location>
</feature>
<dbReference type="Pfam" id="PF00295">
    <property type="entry name" value="Glyco_hydro_28"/>
    <property type="match status" value="2"/>
</dbReference>
<comment type="caution">
    <text evidence="10">The sequence shown here is derived from an EMBL/GenBank/DDBJ whole genome shotgun (WGS) entry which is preliminary data.</text>
</comment>
<organism evidence="10 11">
    <name type="scientific">Papaver nudicaule</name>
    <name type="common">Iceland poppy</name>
    <dbReference type="NCBI Taxonomy" id="74823"/>
    <lineage>
        <taxon>Eukaryota</taxon>
        <taxon>Viridiplantae</taxon>
        <taxon>Streptophyta</taxon>
        <taxon>Embryophyta</taxon>
        <taxon>Tracheophyta</taxon>
        <taxon>Spermatophyta</taxon>
        <taxon>Magnoliopsida</taxon>
        <taxon>Ranunculales</taxon>
        <taxon>Papaveraceae</taxon>
        <taxon>Papaveroideae</taxon>
        <taxon>Papaver</taxon>
    </lineage>
</organism>
<keyword evidence="5 8" id="KW-0378">Hydrolase</keyword>
<keyword evidence="9" id="KW-0812">Transmembrane</keyword>
<reference evidence="10" key="1">
    <citation type="submission" date="2022-03" db="EMBL/GenBank/DDBJ databases">
        <title>A functionally conserved STORR gene fusion in Papaver species that diverged 16.8 million years ago.</title>
        <authorList>
            <person name="Catania T."/>
        </authorList>
    </citation>
    <scope>NUCLEOTIDE SEQUENCE</scope>
    <source>
        <strain evidence="10">S-191538</strain>
    </source>
</reference>
<feature type="transmembrane region" description="Helical" evidence="9">
    <location>
        <begin position="83"/>
        <end position="102"/>
    </location>
</feature>
<feature type="non-terminal residue" evidence="10">
    <location>
        <position position="247"/>
    </location>
</feature>
<dbReference type="AlphaFoldDB" id="A0AA41UX13"/>
<dbReference type="InterPro" id="IPR012334">
    <property type="entry name" value="Pectin_lyas_fold"/>
</dbReference>
<evidence type="ECO:0000313" key="10">
    <source>
        <dbReference type="EMBL" id="MCL7022656.1"/>
    </source>
</evidence>
<dbReference type="SUPFAM" id="SSF51126">
    <property type="entry name" value="Pectin lyase-like"/>
    <property type="match status" value="2"/>
</dbReference>
<evidence type="ECO:0000256" key="1">
    <source>
        <dbReference type="ARBA" id="ARBA00004191"/>
    </source>
</evidence>
<dbReference type="InterPro" id="IPR000743">
    <property type="entry name" value="Glyco_hydro_28"/>
</dbReference>
<evidence type="ECO:0000256" key="8">
    <source>
        <dbReference type="RuleBase" id="RU361169"/>
    </source>
</evidence>
<keyword evidence="7" id="KW-0961">Cell wall biogenesis/degradation</keyword>
<evidence type="ECO:0000256" key="9">
    <source>
        <dbReference type="SAM" id="Phobius"/>
    </source>
</evidence>
<name>A0AA41UX13_PAPNU</name>
<evidence type="ECO:0008006" key="12">
    <source>
        <dbReference type="Google" id="ProtNLM"/>
    </source>
</evidence>
<sequence>NSGIKISGVTYLNVHGTSSSPIAVSLRCSPTTPCEGIKLYNVKLSYSKKPAKSFCFSAAGTSRGQVLPGIFTLLSFHQKMANLIVLFALQFVFLFIFVAFPISTNAATYNVLKYGAKPNGRTDSTRPFLRAWSAACKSKKPATMWIPRGTYLVKTIVFGGPCRSKIVTVQIDGKIQAPPGKNYWIIGKSRNWILFHGINGLTINGGILDGRGSNFWNCRRSGANCPEGAISLTLQDVRNGIISGLKS</sequence>
<keyword evidence="4" id="KW-0964">Secreted</keyword>
<evidence type="ECO:0000256" key="2">
    <source>
        <dbReference type="ARBA" id="ARBA00008834"/>
    </source>
</evidence>
<evidence type="ECO:0000256" key="5">
    <source>
        <dbReference type="ARBA" id="ARBA00022801"/>
    </source>
</evidence>
<evidence type="ECO:0000256" key="3">
    <source>
        <dbReference type="ARBA" id="ARBA00022512"/>
    </source>
</evidence>
<comment type="similarity">
    <text evidence="2 8">Belongs to the glycosyl hydrolase 28 family.</text>
</comment>
<keyword evidence="6 8" id="KW-0326">Glycosidase</keyword>
<evidence type="ECO:0000256" key="6">
    <source>
        <dbReference type="ARBA" id="ARBA00023295"/>
    </source>
</evidence>
<keyword evidence="9" id="KW-0472">Membrane</keyword>
<proteinExistence type="inferred from homology"/>
<protein>
    <recommendedName>
        <fullName evidence="12">Polygalacturonase</fullName>
    </recommendedName>
</protein>
<gene>
    <name evidence="10" type="ORF">MKW94_016297</name>
</gene>
<dbReference type="GO" id="GO:0071555">
    <property type="term" value="P:cell wall organization"/>
    <property type="evidence" value="ECO:0007669"/>
    <property type="project" value="UniProtKB-KW"/>
</dbReference>
<dbReference type="PANTHER" id="PTHR31375">
    <property type="match status" value="1"/>
</dbReference>
<dbReference type="Gene3D" id="2.160.20.10">
    <property type="entry name" value="Single-stranded right-handed beta-helix, Pectin lyase-like"/>
    <property type="match status" value="2"/>
</dbReference>
<dbReference type="EMBL" id="JAJJMA010013518">
    <property type="protein sequence ID" value="MCL7022656.1"/>
    <property type="molecule type" value="Genomic_DNA"/>
</dbReference>
<dbReference type="GO" id="GO:0005975">
    <property type="term" value="P:carbohydrate metabolic process"/>
    <property type="evidence" value="ECO:0007669"/>
    <property type="project" value="InterPro"/>
</dbReference>
<keyword evidence="9" id="KW-1133">Transmembrane helix</keyword>
<dbReference type="InterPro" id="IPR011050">
    <property type="entry name" value="Pectin_lyase_fold/virulence"/>
</dbReference>
<evidence type="ECO:0000256" key="7">
    <source>
        <dbReference type="ARBA" id="ARBA00023316"/>
    </source>
</evidence>
<comment type="subcellular location">
    <subcellularLocation>
        <location evidence="1">Secreted</location>
        <location evidence="1">Cell wall</location>
    </subcellularLocation>
</comment>
<dbReference type="Proteomes" id="UP001177140">
    <property type="component" value="Unassembled WGS sequence"/>
</dbReference>
<keyword evidence="3" id="KW-0134">Cell wall</keyword>